<dbReference type="Gene3D" id="6.10.250.90">
    <property type="match status" value="1"/>
</dbReference>
<accession>A0ABD3MLE1</accession>
<dbReference type="EMBL" id="JALLBG020000103">
    <property type="protein sequence ID" value="KAL3764578.1"/>
    <property type="molecule type" value="Genomic_DNA"/>
</dbReference>
<comment type="subcellular location">
    <subcellularLocation>
        <location evidence="1">Nucleus</location>
    </subcellularLocation>
</comment>
<feature type="compositionally biased region" description="Low complexity" evidence="7">
    <location>
        <begin position="700"/>
        <end position="715"/>
    </location>
</feature>
<dbReference type="InterPro" id="IPR008672">
    <property type="entry name" value="Mad1"/>
</dbReference>
<proteinExistence type="inferred from homology"/>
<evidence type="ECO:0000256" key="7">
    <source>
        <dbReference type="SAM" id="MobiDB-lite"/>
    </source>
</evidence>
<reference evidence="8 9" key="1">
    <citation type="submission" date="2024-10" db="EMBL/GenBank/DDBJ databases">
        <title>Updated reference genomes for cyclostephanoid diatoms.</title>
        <authorList>
            <person name="Roberts W.R."/>
            <person name="Alverson A.J."/>
        </authorList>
    </citation>
    <scope>NUCLEOTIDE SEQUENCE [LARGE SCALE GENOMIC DNA]</scope>
    <source>
        <strain evidence="8 9">AJA232-27</strain>
    </source>
</reference>
<evidence type="ECO:0000256" key="2">
    <source>
        <dbReference type="ARBA" id="ARBA00008029"/>
    </source>
</evidence>
<evidence type="ECO:0000256" key="6">
    <source>
        <dbReference type="ARBA" id="ARBA00023306"/>
    </source>
</evidence>
<evidence type="ECO:0000256" key="1">
    <source>
        <dbReference type="ARBA" id="ARBA00004123"/>
    </source>
</evidence>
<feature type="compositionally biased region" description="Acidic residues" evidence="7">
    <location>
        <begin position="211"/>
        <end position="242"/>
    </location>
</feature>
<gene>
    <name evidence="8" type="ORF">ACHAWU_001486</name>
</gene>
<feature type="region of interest" description="Disordered" evidence="7">
    <location>
        <begin position="1"/>
        <end position="45"/>
    </location>
</feature>
<feature type="region of interest" description="Disordered" evidence="7">
    <location>
        <begin position="533"/>
        <end position="557"/>
    </location>
</feature>
<keyword evidence="3" id="KW-0132">Cell division</keyword>
<dbReference type="GO" id="GO:0051301">
    <property type="term" value="P:cell division"/>
    <property type="evidence" value="ECO:0007669"/>
    <property type="project" value="UniProtKB-KW"/>
</dbReference>
<keyword evidence="5" id="KW-0539">Nucleus</keyword>
<dbReference type="AlphaFoldDB" id="A0ABD3MLE1"/>
<dbReference type="GO" id="GO:0005634">
    <property type="term" value="C:nucleus"/>
    <property type="evidence" value="ECO:0007669"/>
    <property type="project" value="UniProtKB-SubCell"/>
</dbReference>
<name>A0ABD3MLE1_9STRA</name>
<evidence type="ECO:0000256" key="4">
    <source>
        <dbReference type="ARBA" id="ARBA00022776"/>
    </source>
</evidence>
<evidence type="ECO:0000256" key="5">
    <source>
        <dbReference type="ARBA" id="ARBA00023242"/>
    </source>
</evidence>
<evidence type="ECO:0000313" key="9">
    <source>
        <dbReference type="Proteomes" id="UP001530293"/>
    </source>
</evidence>
<feature type="region of interest" description="Disordered" evidence="7">
    <location>
        <begin position="677"/>
        <end position="715"/>
    </location>
</feature>
<sequence>MMTQLTDDGDGAAAAFSSSHSHRKQSQPPQSTLTSSGSSSSFTNSHSNAILPLASSKSAIAAAAPTNSAITTTGTAATLSTITAINNNPTIQLLQTEISSLRTELSHSQSIRSLERSNYTRNESRLKRQLTDALEEISQDQELINELRNQVDQHATKMEESRNMWLERIQWYEERWEEMEERLAEKKKKKKKKRGGGGRGSGRGGGNREEYSEEEEEEDDDDYDSEDEDKENESDCGGDDDGVGGENGCRCCHLLQQRIDAANHQIKELETSLLESEECRVSAEERAKNAESKLATFQRISAAGNESSSSGQGGSSSNDVVQQRDARIKLAESELTNRDLQRQVDSMKQRVADYIQLKERATSSQRRVAQLEKEISGLTRQVEEGKEIHCRWMEFRKVIVDESFMLLDKNEGGCVDDAGKDHPYSSAVPPEIATVISKFNYLKRQIQAKESEIARITQMSEKHLRRAQALETQLNDSLQSVSTLEMKVKDQETMMDSLQLENRKIVAQQHVWKREADGLRSLLDTYELQEVKTMQSNKSSSLSGKSKSNSSSNAEGLQLSLNSAREEIQLLSETNTKLEATIAKLREEQQASKTEYEQVLVKFGKLRNAVFEERAKAEKAEARACQAETLAGKGMYNSDETRVLHLKCNPAMDAVREKYQLEIDSLKRKLGEVGADGIAAQGDGTTTTMTPAPAKDRGSLDSSSSSSRGGTTSDSVDIQKLHSRLKEQFRNQIALFRQGVYLITGFKFDMTQDSENDCQIFTVRSVYGEREEDHLKFKWSPKKKTKLDIMNTDMAQLLLKGSSGVYVKEHGSWPGFMASVTLQLFDQQTVL</sequence>
<feature type="region of interest" description="Disordered" evidence="7">
    <location>
        <begin position="302"/>
        <end position="323"/>
    </location>
</feature>
<comment type="caution">
    <text evidence="8">The sequence shown here is derived from an EMBL/GenBank/DDBJ whole genome shotgun (WGS) entry which is preliminary data.</text>
</comment>
<comment type="similarity">
    <text evidence="2">Belongs to the MAD1 family.</text>
</comment>
<feature type="compositionally biased region" description="Low complexity" evidence="7">
    <location>
        <begin position="302"/>
        <end position="318"/>
    </location>
</feature>
<feature type="compositionally biased region" description="Basic residues" evidence="7">
    <location>
        <begin position="185"/>
        <end position="196"/>
    </location>
</feature>
<keyword evidence="9" id="KW-1185">Reference proteome</keyword>
<dbReference type="PANTHER" id="PTHR23168:SF0">
    <property type="entry name" value="MITOTIC SPINDLE ASSEMBLY CHECKPOINT PROTEIN MAD1"/>
    <property type="match status" value="1"/>
</dbReference>
<feature type="compositionally biased region" description="Low complexity" evidence="7">
    <location>
        <begin position="26"/>
        <end position="45"/>
    </location>
</feature>
<feature type="compositionally biased region" description="Low complexity" evidence="7">
    <location>
        <begin position="536"/>
        <end position="553"/>
    </location>
</feature>
<dbReference type="PANTHER" id="PTHR23168">
    <property type="entry name" value="MITOTIC SPINDLE ASSEMBLY CHECKPOINT PROTEIN MAD1 MITOTIC ARREST DEFICIENT-LIKE PROTEIN 1"/>
    <property type="match status" value="1"/>
</dbReference>
<feature type="region of interest" description="Disordered" evidence="7">
    <location>
        <begin position="185"/>
        <end position="242"/>
    </location>
</feature>
<dbReference type="Pfam" id="PF05557">
    <property type="entry name" value="MAD"/>
    <property type="match status" value="1"/>
</dbReference>
<evidence type="ECO:0000256" key="3">
    <source>
        <dbReference type="ARBA" id="ARBA00022618"/>
    </source>
</evidence>
<dbReference type="Gene3D" id="3.30.457.60">
    <property type="match status" value="1"/>
</dbReference>
<keyword evidence="6" id="KW-0131">Cell cycle</keyword>
<evidence type="ECO:0000313" key="8">
    <source>
        <dbReference type="EMBL" id="KAL3764578.1"/>
    </source>
</evidence>
<keyword evidence="4" id="KW-0498">Mitosis</keyword>
<protein>
    <recommendedName>
        <fullName evidence="10">Spindle assembly checkpoint component MAD1</fullName>
    </recommendedName>
</protein>
<organism evidence="8 9">
    <name type="scientific">Discostella pseudostelligera</name>
    <dbReference type="NCBI Taxonomy" id="259834"/>
    <lineage>
        <taxon>Eukaryota</taxon>
        <taxon>Sar</taxon>
        <taxon>Stramenopiles</taxon>
        <taxon>Ochrophyta</taxon>
        <taxon>Bacillariophyta</taxon>
        <taxon>Coscinodiscophyceae</taxon>
        <taxon>Thalassiosirophycidae</taxon>
        <taxon>Stephanodiscales</taxon>
        <taxon>Stephanodiscaceae</taxon>
        <taxon>Discostella</taxon>
    </lineage>
</organism>
<dbReference type="Proteomes" id="UP001530293">
    <property type="component" value="Unassembled WGS sequence"/>
</dbReference>
<evidence type="ECO:0008006" key="10">
    <source>
        <dbReference type="Google" id="ProtNLM"/>
    </source>
</evidence>